<keyword evidence="5" id="KW-0677">Repeat</keyword>
<gene>
    <name evidence="9" type="ORF">PACLA_8A043019</name>
</gene>
<dbReference type="InterPro" id="IPR001881">
    <property type="entry name" value="EGF-like_Ca-bd_dom"/>
</dbReference>
<evidence type="ECO:0000256" key="2">
    <source>
        <dbReference type="ARBA" id="ARBA00022475"/>
    </source>
</evidence>
<keyword evidence="6" id="KW-0472">Membrane</keyword>
<evidence type="ECO:0000313" key="9">
    <source>
        <dbReference type="EMBL" id="CAB4016024.1"/>
    </source>
</evidence>
<dbReference type="PROSITE" id="PS50853">
    <property type="entry name" value="FN3"/>
    <property type="match status" value="1"/>
</dbReference>
<dbReference type="SUPFAM" id="SSF82671">
    <property type="entry name" value="SEA domain"/>
    <property type="match status" value="2"/>
</dbReference>
<keyword evidence="8" id="KW-0325">Glycoprotein</keyword>
<dbReference type="Gene3D" id="3.30.70.960">
    <property type="entry name" value="SEA domain"/>
    <property type="match status" value="2"/>
</dbReference>
<dbReference type="EMBL" id="CACRXK020008940">
    <property type="protein sequence ID" value="CAB4016024.1"/>
    <property type="molecule type" value="Genomic_DNA"/>
</dbReference>
<dbReference type="InterPro" id="IPR003961">
    <property type="entry name" value="FN3_dom"/>
</dbReference>
<dbReference type="Pfam" id="PF00041">
    <property type="entry name" value="fn3"/>
    <property type="match status" value="1"/>
</dbReference>
<dbReference type="CDD" id="cd00063">
    <property type="entry name" value="FN3"/>
    <property type="match status" value="1"/>
</dbReference>
<evidence type="ECO:0000256" key="7">
    <source>
        <dbReference type="ARBA" id="ARBA00023157"/>
    </source>
</evidence>
<dbReference type="InterPro" id="IPR036116">
    <property type="entry name" value="FN3_sf"/>
</dbReference>
<evidence type="ECO:0000313" key="10">
    <source>
        <dbReference type="Proteomes" id="UP001152795"/>
    </source>
</evidence>
<evidence type="ECO:0000256" key="6">
    <source>
        <dbReference type="ARBA" id="ARBA00023136"/>
    </source>
</evidence>
<dbReference type="GO" id="GO:0005886">
    <property type="term" value="C:plasma membrane"/>
    <property type="evidence" value="ECO:0007669"/>
    <property type="project" value="UniProtKB-SubCell"/>
</dbReference>
<keyword evidence="2" id="KW-1003">Cell membrane</keyword>
<dbReference type="InterPro" id="IPR000152">
    <property type="entry name" value="EGF-type_Asp/Asn_hydroxyl_site"/>
</dbReference>
<keyword evidence="9" id="KW-0675">Receptor</keyword>
<comment type="caution">
    <text evidence="9">The sequence shown here is derived from an EMBL/GenBank/DDBJ whole genome shotgun (WGS) entry which is preliminary data.</text>
</comment>
<dbReference type="InterPro" id="IPR049883">
    <property type="entry name" value="NOTCH1_EGF-like"/>
</dbReference>
<dbReference type="Pfam" id="PF07645">
    <property type="entry name" value="EGF_CA"/>
    <property type="match status" value="1"/>
</dbReference>
<dbReference type="Gene3D" id="2.60.40.10">
    <property type="entry name" value="Immunoglobulins"/>
    <property type="match status" value="1"/>
</dbReference>
<dbReference type="InterPro" id="IPR036364">
    <property type="entry name" value="SEA_dom_sf"/>
</dbReference>
<dbReference type="InterPro" id="IPR013783">
    <property type="entry name" value="Ig-like_fold"/>
</dbReference>
<evidence type="ECO:0000256" key="4">
    <source>
        <dbReference type="ARBA" id="ARBA00022729"/>
    </source>
</evidence>
<protein>
    <submittedName>
        <fullName evidence="9">Angiopoietin-1 receptor-like isoform X3</fullName>
    </submittedName>
</protein>
<comment type="subcellular location">
    <subcellularLocation>
        <location evidence="1">Cell membrane</location>
    </subcellularLocation>
</comment>
<dbReference type="SUPFAM" id="SSF49265">
    <property type="entry name" value="Fibronectin type III"/>
    <property type="match status" value="1"/>
</dbReference>
<sequence length="423" mass="47698">MLSRQYLCTLLKYVYIFFLFCYLGILIIDIALNNSEFSERATLLVLIFFFLCFIISPDIDECQNPSLYSCPRGFDCANTLGSYKCVCNGRIRNGECNYKDYTRHRLNLRLKEEYTNALSNNASKQFKAIETRITSAMRKVYEKNDAYVAIEVKKMTNGSVIAEMELVFTDKNTKGISELLEAVRNNSFGDFKVEPNALTVVITGTCESHKCPGNSTCEQLTSDTISCPCNDGYYFDGASCIAFIVIKVEVALEKEFTEELTNKSSPIYQELERNITEELYKKFKDTENFEKVVVLGFRSGSVIVEFEVVYRKDANNKKIIVGETVRDQIIKTGKLGKYQVKSGVVQGRPPPPAGIKDTGKTDNSIDISWERPKAYSAFVINGYIVSHKTGDETHYKNNNISATSGTLNMVLTGLESDTIYEIT</sequence>
<dbReference type="SMART" id="SM00179">
    <property type="entry name" value="EGF_CA"/>
    <property type="match status" value="1"/>
</dbReference>
<evidence type="ECO:0000256" key="5">
    <source>
        <dbReference type="ARBA" id="ARBA00022737"/>
    </source>
</evidence>
<dbReference type="InterPro" id="IPR000082">
    <property type="entry name" value="SEA_dom"/>
</dbReference>
<dbReference type="OrthoDB" id="7493297at2759"/>
<name>A0A7D9IXF5_PARCT</name>
<keyword evidence="7" id="KW-1015">Disulfide bond</keyword>
<dbReference type="CDD" id="cd00054">
    <property type="entry name" value="EGF_CA"/>
    <property type="match status" value="1"/>
</dbReference>
<dbReference type="GO" id="GO:0005509">
    <property type="term" value="F:calcium ion binding"/>
    <property type="evidence" value="ECO:0007669"/>
    <property type="project" value="InterPro"/>
</dbReference>
<dbReference type="PROSITE" id="PS00010">
    <property type="entry name" value="ASX_HYDROXYL"/>
    <property type="match status" value="1"/>
</dbReference>
<feature type="non-terminal residue" evidence="9">
    <location>
        <position position="1"/>
    </location>
</feature>
<evidence type="ECO:0000256" key="1">
    <source>
        <dbReference type="ARBA" id="ARBA00004236"/>
    </source>
</evidence>
<keyword evidence="3" id="KW-0245">EGF-like domain</keyword>
<evidence type="ECO:0000256" key="3">
    <source>
        <dbReference type="ARBA" id="ARBA00022536"/>
    </source>
</evidence>
<accession>A0A7D9IXF5</accession>
<dbReference type="Gene3D" id="2.10.25.10">
    <property type="entry name" value="Laminin"/>
    <property type="match status" value="1"/>
</dbReference>
<dbReference type="PANTHER" id="PTHR24037:SF11">
    <property type="entry name" value="MUCIN-2-LIKE"/>
    <property type="match status" value="1"/>
</dbReference>
<proteinExistence type="predicted"/>
<dbReference type="SMART" id="SM00200">
    <property type="entry name" value="SEA"/>
    <property type="match status" value="2"/>
</dbReference>
<reference evidence="9" key="1">
    <citation type="submission" date="2020-04" db="EMBL/GenBank/DDBJ databases">
        <authorList>
            <person name="Alioto T."/>
            <person name="Alioto T."/>
            <person name="Gomez Garrido J."/>
        </authorList>
    </citation>
    <scope>NUCLEOTIDE SEQUENCE</scope>
    <source>
        <strain evidence="9">A484AB</strain>
    </source>
</reference>
<evidence type="ECO:0000256" key="8">
    <source>
        <dbReference type="ARBA" id="ARBA00023180"/>
    </source>
</evidence>
<dbReference type="Proteomes" id="UP001152795">
    <property type="component" value="Unassembled WGS sequence"/>
</dbReference>
<dbReference type="InterPro" id="IPR018097">
    <property type="entry name" value="EGF_Ca-bd_CS"/>
</dbReference>
<keyword evidence="4" id="KW-0732">Signal</keyword>
<dbReference type="Pfam" id="PF01390">
    <property type="entry name" value="SEA"/>
    <property type="match status" value="2"/>
</dbReference>
<dbReference type="AlphaFoldDB" id="A0A7D9IXF5"/>
<dbReference type="PROSITE" id="PS01187">
    <property type="entry name" value="EGF_CA"/>
    <property type="match status" value="1"/>
</dbReference>
<dbReference type="PANTHER" id="PTHR24037">
    <property type="entry name" value="HEART DEVELOPMENT PROTEIN WITH EGF-LIKE DOMAINS 1"/>
    <property type="match status" value="1"/>
</dbReference>
<keyword evidence="10" id="KW-1185">Reference proteome</keyword>
<dbReference type="PROSITE" id="PS50024">
    <property type="entry name" value="SEA"/>
    <property type="match status" value="2"/>
</dbReference>
<organism evidence="9 10">
    <name type="scientific">Paramuricea clavata</name>
    <name type="common">Red gorgonian</name>
    <name type="synonym">Violescent sea-whip</name>
    <dbReference type="NCBI Taxonomy" id="317549"/>
    <lineage>
        <taxon>Eukaryota</taxon>
        <taxon>Metazoa</taxon>
        <taxon>Cnidaria</taxon>
        <taxon>Anthozoa</taxon>
        <taxon>Octocorallia</taxon>
        <taxon>Malacalcyonacea</taxon>
        <taxon>Plexauridae</taxon>
        <taxon>Paramuricea</taxon>
    </lineage>
</organism>